<feature type="compositionally biased region" description="Basic and acidic residues" evidence="5">
    <location>
        <begin position="270"/>
        <end position="295"/>
    </location>
</feature>
<keyword evidence="2 4" id="KW-0863">Zinc-finger</keyword>
<dbReference type="InterPro" id="IPR019787">
    <property type="entry name" value="Znf_PHD-finger"/>
</dbReference>
<dbReference type="EMBL" id="JAGHQM010000647">
    <property type="protein sequence ID" value="KAH0559239.1"/>
    <property type="molecule type" value="Genomic_DNA"/>
</dbReference>
<feature type="compositionally biased region" description="Polar residues" evidence="5">
    <location>
        <begin position="255"/>
        <end position="265"/>
    </location>
</feature>
<accession>A0A9P8LBG0</accession>
<feature type="compositionally biased region" description="Basic and acidic residues" evidence="5">
    <location>
        <begin position="179"/>
        <end position="215"/>
    </location>
</feature>
<evidence type="ECO:0000256" key="1">
    <source>
        <dbReference type="ARBA" id="ARBA00022723"/>
    </source>
</evidence>
<feature type="region of interest" description="Disordered" evidence="5">
    <location>
        <begin position="157"/>
        <end position="314"/>
    </location>
</feature>
<gene>
    <name evidence="7" type="ORF">GP486_004246</name>
</gene>
<dbReference type="SUPFAM" id="SSF57903">
    <property type="entry name" value="FYVE/PHD zinc finger"/>
    <property type="match status" value="1"/>
</dbReference>
<feature type="domain" description="PHD-type" evidence="6">
    <location>
        <begin position="41"/>
        <end position="97"/>
    </location>
</feature>
<dbReference type="InterPro" id="IPR019786">
    <property type="entry name" value="Zinc_finger_PHD-type_CS"/>
</dbReference>
<feature type="compositionally biased region" description="Basic and acidic residues" evidence="5">
    <location>
        <begin position="157"/>
        <end position="167"/>
    </location>
</feature>
<evidence type="ECO:0000313" key="8">
    <source>
        <dbReference type="Proteomes" id="UP000750711"/>
    </source>
</evidence>
<dbReference type="SMART" id="SM00249">
    <property type="entry name" value="PHD"/>
    <property type="match status" value="1"/>
</dbReference>
<evidence type="ECO:0000256" key="3">
    <source>
        <dbReference type="ARBA" id="ARBA00022833"/>
    </source>
</evidence>
<dbReference type="CDD" id="cd15517">
    <property type="entry name" value="PHD_TCF19_like"/>
    <property type="match status" value="1"/>
</dbReference>
<dbReference type="AlphaFoldDB" id="A0A9P8LBG0"/>
<keyword evidence="3" id="KW-0862">Zinc</keyword>
<dbReference type="Gene3D" id="3.30.40.10">
    <property type="entry name" value="Zinc/RING finger domain, C3HC4 (zinc finger)"/>
    <property type="match status" value="1"/>
</dbReference>
<keyword evidence="8" id="KW-1185">Reference proteome</keyword>
<proteinExistence type="predicted"/>
<dbReference type="PROSITE" id="PS50016">
    <property type="entry name" value="ZF_PHD_2"/>
    <property type="match status" value="1"/>
</dbReference>
<dbReference type="PROSITE" id="PS01359">
    <property type="entry name" value="ZF_PHD_1"/>
    <property type="match status" value="1"/>
</dbReference>
<evidence type="ECO:0000256" key="4">
    <source>
        <dbReference type="PROSITE-ProRule" id="PRU00146"/>
    </source>
</evidence>
<reference evidence="7" key="1">
    <citation type="submission" date="2021-03" db="EMBL/GenBank/DDBJ databases">
        <title>Comparative genomics and phylogenomic investigation of the class Geoglossomycetes provide insights into ecological specialization and systematics.</title>
        <authorList>
            <person name="Melie T."/>
            <person name="Pirro S."/>
            <person name="Miller A.N."/>
            <person name="Quandt A."/>
        </authorList>
    </citation>
    <scope>NUCLEOTIDE SEQUENCE</scope>
    <source>
        <strain evidence="7">CAQ_001_2017</strain>
    </source>
</reference>
<evidence type="ECO:0000256" key="2">
    <source>
        <dbReference type="ARBA" id="ARBA00022771"/>
    </source>
</evidence>
<dbReference type="Proteomes" id="UP000750711">
    <property type="component" value="Unassembled WGS sequence"/>
</dbReference>
<comment type="caution">
    <text evidence="7">The sequence shown here is derived from an EMBL/GenBank/DDBJ whole genome shotgun (WGS) entry which is preliminary data.</text>
</comment>
<evidence type="ECO:0000313" key="7">
    <source>
        <dbReference type="EMBL" id="KAH0559239.1"/>
    </source>
</evidence>
<keyword evidence="1" id="KW-0479">Metal-binding</keyword>
<feature type="compositionally biased region" description="Basic and acidic residues" evidence="5">
    <location>
        <begin position="228"/>
        <end position="250"/>
    </location>
</feature>
<dbReference type="InterPro" id="IPR013083">
    <property type="entry name" value="Znf_RING/FYVE/PHD"/>
</dbReference>
<sequence length="333" mass="37545">MDGLDWDKIDAAYREMDGDPTLPSYHTRCKPPVTEGKPKSDGLCVMCGRNVYPGLRAVNWLGCDGEYCGRWFHVPCLGPIEIPKSYEKWYCSMCDEDWLLGLSEWQEEQALKWWNENRYSNKNSEEHDDSDGGKKREILMKQIELLGMELEKKRKKLEASERNKESRVLGIESQIPGEDMNRKRQDEGRKEGQDNKQEENQQNRGITTEKQDGRQVRGGRNMVLGAEPHTRQDNENSKEMRGGEWGDVRQKGKTKNVTTENMSTNAAEKQAAEAEQRDVDAKGEKGGGRGGEGRAEPVATHRSARPGILIKVGNSAGPMWSCVRATWNGKGGG</sequence>
<name>A0A9P8LBG0_9PEZI</name>
<dbReference type="GO" id="GO:0008270">
    <property type="term" value="F:zinc ion binding"/>
    <property type="evidence" value="ECO:0007669"/>
    <property type="project" value="UniProtKB-KW"/>
</dbReference>
<organism evidence="7 8">
    <name type="scientific">Trichoglossum hirsutum</name>
    <dbReference type="NCBI Taxonomy" id="265104"/>
    <lineage>
        <taxon>Eukaryota</taxon>
        <taxon>Fungi</taxon>
        <taxon>Dikarya</taxon>
        <taxon>Ascomycota</taxon>
        <taxon>Pezizomycotina</taxon>
        <taxon>Geoglossomycetes</taxon>
        <taxon>Geoglossales</taxon>
        <taxon>Geoglossaceae</taxon>
        <taxon>Trichoglossum</taxon>
    </lineage>
</organism>
<dbReference type="InterPro" id="IPR001965">
    <property type="entry name" value="Znf_PHD"/>
</dbReference>
<dbReference type="Pfam" id="PF00628">
    <property type="entry name" value="PHD"/>
    <property type="match status" value="1"/>
</dbReference>
<dbReference type="InterPro" id="IPR011011">
    <property type="entry name" value="Znf_FYVE_PHD"/>
</dbReference>
<evidence type="ECO:0000259" key="6">
    <source>
        <dbReference type="PROSITE" id="PS50016"/>
    </source>
</evidence>
<evidence type="ECO:0000256" key="5">
    <source>
        <dbReference type="SAM" id="MobiDB-lite"/>
    </source>
</evidence>
<protein>
    <recommendedName>
        <fullName evidence="6">PHD-type domain-containing protein</fullName>
    </recommendedName>
</protein>